<protein>
    <submittedName>
        <fullName evidence="8">Extracellular solute-binding protein</fullName>
    </submittedName>
</protein>
<accession>A0ABT9ITH2</accession>
<dbReference type="InterPro" id="IPR050490">
    <property type="entry name" value="Bact_solute-bd_prot1"/>
</dbReference>
<evidence type="ECO:0000313" key="8">
    <source>
        <dbReference type="EMBL" id="MDP5272656.1"/>
    </source>
</evidence>
<organism evidence="8 9">
    <name type="scientific">Chengkuizengella axinellae</name>
    <dbReference type="NCBI Taxonomy" id="3064388"/>
    <lineage>
        <taxon>Bacteria</taxon>
        <taxon>Bacillati</taxon>
        <taxon>Bacillota</taxon>
        <taxon>Bacilli</taxon>
        <taxon>Bacillales</taxon>
        <taxon>Paenibacillaceae</taxon>
        <taxon>Chengkuizengella</taxon>
    </lineage>
</organism>
<gene>
    <name evidence="8" type="ORF">Q5Y73_00910</name>
</gene>
<feature type="signal peptide" evidence="7">
    <location>
        <begin position="1"/>
        <end position="24"/>
    </location>
</feature>
<keyword evidence="2 7" id="KW-0732">Signal</keyword>
<evidence type="ECO:0000256" key="3">
    <source>
        <dbReference type="ARBA" id="ARBA00023136"/>
    </source>
</evidence>
<proteinExistence type="predicted"/>
<dbReference type="InterPro" id="IPR006059">
    <property type="entry name" value="SBP"/>
</dbReference>
<keyword evidence="3" id="KW-0472">Membrane</keyword>
<dbReference type="Pfam" id="PF01547">
    <property type="entry name" value="SBP_bac_1"/>
    <property type="match status" value="1"/>
</dbReference>
<keyword evidence="5" id="KW-0449">Lipoprotein</keyword>
<feature type="chain" id="PRO_5046903365" evidence="7">
    <location>
        <begin position="25"/>
        <end position="530"/>
    </location>
</feature>
<dbReference type="Gene3D" id="3.40.190.10">
    <property type="entry name" value="Periplasmic binding protein-like II"/>
    <property type="match status" value="2"/>
</dbReference>
<sequence>MNKSSKKWLLVLLTIVMVMVPVLTACGDSSSEGEADQPSKDEPQATAEGSEKDPYDDLPKELSISTLDRGRVSSDEGTYEENRWVDYIREESGIDVSIVPVPRKQSYEKLNVLVAAGQAPDLIWEYSRDYMGNLVTQGAIQPIGEYIEKYSTSYKEYLEENPDLLPLMTFEGEIYAATSRRANKANHGMFIRQDWLDELGLDIPKTMDELLAVAEAFKEAKPDSIPIVGKQTFVTIEAMYGMRQDRWFLEDDKMTYGATMDRYAEVLDVSKTLYENGLIDTEFLTDTNNQRAIQFWTTGKAGMITYNWGSAGAHNIMKDLYTNDPDAVVVPLEPVETPYGNNGLYQETDAFIYVAFNKDMKNPKAAIEYLDWMIDGGWVQLVNGEEGIHSELVDGVYKELDAEKFKKEVYYAPEYGVVRDQTFTPEEIVVKAADDEISQKVASMITDSWYAQTKYPWRRDFPYQPSFAEFSEIEPTIDTIVEEVRTKILLQSDKDGAWGLEEIRNEWERIGGLEADKAAQEWYNANKDSF</sequence>
<dbReference type="Proteomes" id="UP001231941">
    <property type="component" value="Unassembled WGS sequence"/>
</dbReference>
<reference evidence="8 9" key="1">
    <citation type="submission" date="2023-08" db="EMBL/GenBank/DDBJ databases">
        <authorList>
            <person name="Park J.-S."/>
        </authorList>
    </citation>
    <scope>NUCLEOTIDE SEQUENCE [LARGE SCALE GENOMIC DNA]</scope>
    <source>
        <strain evidence="8 9">2205SS18-9</strain>
    </source>
</reference>
<evidence type="ECO:0000256" key="5">
    <source>
        <dbReference type="ARBA" id="ARBA00023288"/>
    </source>
</evidence>
<dbReference type="RefSeq" id="WP_305989967.1">
    <property type="nucleotide sequence ID" value="NZ_JAVAMP010000001.1"/>
</dbReference>
<dbReference type="PANTHER" id="PTHR43649:SF33">
    <property type="entry name" value="POLYGALACTURONAN_RHAMNOGALACTURONAN-BINDING PROTEIN YTCQ"/>
    <property type="match status" value="1"/>
</dbReference>
<name>A0ABT9ITH2_9BACL</name>
<keyword evidence="4" id="KW-0564">Palmitate</keyword>
<feature type="region of interest" description="Disordered" evidence="6">
    <location>
        <begin position="28"/>
        <end position="61"/>
    </location>
</feature>
<evidence type="ECO:0000256" key="1">
    <source>
        <dbReference type="ARBA" id="ARBA00022475"/>
    </source>
</evidence>
<evidence type="ECO:0000313" key="9">
    <source>
        <dbReference type="Proteomes" id="UP001231941"/>
    </source>
</evidence>
<evidence type="ECO:0000256" key="4">
    <source>
        <dbReference type="ARBA" id="ARBA00023139"/>
    </source>
</evidence>
<comment type="caution">
    <text evidence="8">The sequence shown here is derived from an EMBL/GenBank/DDBJ whole genome shotgun (WGS) entry which is preliminary data.</text>
</comment>
<feature type="compositionally biased region" description="Basic and acidic residues" evidence="6">
    <location>
        <begin position="37"/>
        <end position="60"/>
    </location>
</feature>
<dbReference type="EMBL" id="JAVAMP010000001">
    <property type="protein sequence ID" value="MDP5272656.1"/>
    <property type="molecule type" value="Genomic_DNA"/>
</dbReference>
<dbReference type="PROSITE" id="PS51257">
    <property type="entry name" value="PROKAR_LIPOPROTEIN"/>
    <property type="match status" value="1"/>
</dbReference>
<evidence type="ECO:0000256" key="6">
    <source>
        <dbReference type="SAM" id="MobiDB-lite"/>
    </source>
</evidence>
<evidence type="ECO:0000256" key="2">
    <source>
        <dbReference type="ARBA" id="ARBA00022729"/>
    </source>
</evidence>
<evidence type="ECO:0000256" key="7">
    <source>
        <dbReference type="SAM" id="SignalP"/>
    </source>
</evidence>
<dbReference type="PANTHER" id="PTHR43649">
    <property type="entry name" value="ARABINOSE-BINDING PROTEIN-RELATED"/>
    <property type="match status" value="1"/>
</dbReference>
<dbReference type="SUPFAM" id="SSF53850">
    <property type="entry name" value="Periplasmic binding protein-like II"/>
    <property type="match status" value="1"/>
</dbReference>
<keyword evidence="1" id="KW-1003">Cell membrane</keyword>
<keyword evidence="9" id="KW-1185">Reference proteome</keyword>